<dbReference type="RefSeq" id="WP_187721384.1">
    <property type="nucleotide sequence ID" value="NZ_BAABBL010000001.1"/>
</dbReference>
<dbReference type="EMBL" id="CP060789">
    <property type="protein sequence ID" value="QNP56272.1"/>
    <property type="molecule type" value="Genomic_DNA"/>
</dbReference>
<evidence type="ECO:0000313" key="2">
    <source>
        <dbReference type="EMBL" id="QNP56272.1"/>
    </source>
</evidence>
<feature type="compositionally biased region" description="Pro residues" evidence="1">
    <location>
        <begin position="41"/>
        <end position="59"/>
    </location>
</feature>
<dbReference type="AlphaFoldDB" id="A0A7H0H6V6"/>
<evidence type="ECO:0000256" key="1">
    <source>
        <dbReference type="SAM" id="MobiDB-lite"/>
    </source>
</evidence>
<dbReference type="KEGG" id="tdf:H9L22_01975"/>
<accession>A0A7H0H6V6</accession>
<gene>
    <name evidence="2" type="ORF">H9L22_01975</name>
</gene>
<evidence type="ECO:0000313" key="3">
    <source>
        <dbReference type="Proteomes" id="UP000516117"/>
    </source>
</evidence>
<name>A0A7H0H6V6_9ACTN</name>
<sequence>MTLLLIVVGAIVVIAGASFLSGTLEFLGSRTPVVPVVTEPPVEPTPVPEPDPDPAPEPQTPAGLKPGLPPAQWPELPAPDSSDPSWMILQQSPLYGVDVPTLEGCPAPELAGSMDDLERLATAQMACIQAAWEPALASLGFSTADIPVYLYSGSGVDTPCGWVEAPALYCSVQGGAIYFGEETLDGASWQELGVKDMAGHEYGHHLQAQAGMFQAEWEIDGGNESARRLELQASCFGYAMIGQDTSYEMTPELFGSIEPYLRAVIEDGIHGSKDSLAYWGLRGLYSTSLGNCNTWTVSGDEVD</sequence>
<protein>
    <recommendedName>
        <fullName evidence="4">Neutral zinc metallopeptidase</fullName>
    </recommendedName>
</protein>
<dbReference type="Proteomes" id="UP000516117">
    <property type="component" value="Chromosome"/>
</dbReference>
<feature type="region of interest" description="Disordered" evidence="1">
    <location>
        <begin position="37"/>
        <end position="82"/>
    </location>
</feature>
<evidence type="ECO:0008006" key="4">
    <source>
        <dbReference type="Google" id="ProtNLM"/>
    </source>
</evidence>
<organism evidence="2 3">
    <name type="scientific">Tessaracoccus defluvii</name>
    <dbReference type="NCBI Taxonomy" id="1285901"/>
    <lineage>
        <taxon>Bacteria</taxon>
        <taxon>Bacillati</taxon>
        <taxon>Actinomycetota</taxon>
        <taxon>Actinomycetes</taxon>
        <taxon>Propionibacteriales</taxon>
        <taxon>Propionibacteriaceae</taxon>
        <taxon>Tessaracoccus</taxon>
    </lineage>
</organism>
<keyword evidence="3" id="KW-1185">Reference proteome</keyword>
<reference evidence="2 3" key="1">
    <citation type="submission" date="2020-08" db="EMBL/GenBank/DDBJ databases">
        <title>Genome sequence of Tessaracoccus defluvii JCM 17540T.</title>
        <authorList>
            <person name="Hyun D.-W."/>
            <person name="Bae J.-W."/>
        </authorList>
    </citation>
    <scope>NUCLEOTIDE SEQUENCE [LARGE SCALE GENOMIC DNA]</scope>
    <source>
        <strain evidence="2 3">JCM 17540</strain>
    </source>
</reference>
<proteinExistence type="predicted"/>